<sequence>MSSNSYTQPSKTNGQLRSMKGTAVEAVGNATGAQSWQKSGKDEHAEGEAEHKAAQAKGRAEGTKDRAMGYKDSVVGAVTGDKGQQASGESLVCAVTGLNGDGVLTGVFDGVGNARNEKGQAQQDMNKSS</sequence>
<gene>
    <name evidence="2" type="ORF">CONPUDRAFT_165648</name>
</gene>
<feature type="region of interest" description="Disordered" evidence="1">
    <location>
        <begin position="1"/>
        <end position="67"/>
    </location>
</feature>
<dbReference type="GeneID" id="19205356"/>
<dbReference type="PANTHER" id="PTHR40460">
    <property type="entry name" value="CHROMOSOME 1, WHOLE GENOME SHOTGUN SEQUENCE"/>
    <property type="match status" value="1"/>
</dbReference>
<accession>A0A5M3MR43</accession>
<dbReference type="Proteomes" id="UP000053558">
    <property type="component" value="Unassembled WGS sequence"/>
</dbReference>
<dbReference type="KEGG" id="cput:CONPUDRAFT_165648"/>
<evidence type="ECO:0000313" key="3">
    <source>
        <dbReference type="Proteomes" id="UP000053558"/>
    </source>
</evidence>
<dbReference type="OrthoDB" id="9999611at2759"/>
<proteinExistence type="predicted"/>
<evidence type="ECO:0008006" key="4">
    <source>
        <dbReference type="Google" id="ProtNLM"/>
    </source>
</evidence>
<dbReference type="AlphaFoldDB" id="A0A5M3MR43"/>
<protein>
    <recommendedName>
        <fullName evidence="4">Mismatched base pair and cruciform DNA recognition protein</fullName>
    </recommendedName>
</protein>
<feature type="compositionally biased region" description="Basic and acidic residues" evidence="1">
    <location>
        <begin position="39"/>
        <end position="67"/>
    </location>
</feature>
<name>A0A5M3MR43_CONPW</name>
<dbReference type="EMBL" id="JH711578">
    <property type="protein sequence ID" value="EIW81536.1"/>
    <property type="molecule type" value="Genomic_DNA"/>
</dbReference>
<dbReference type="OMA" id="MSGYKAN"/>
<evidence type="ECO:0000256" key="1">
    <source>
        <dbReference type="SAM" id="MobiDB-lite"/>
    </source>
</evidence>
<dbReference type="RefSeq" id="XP_007768849.1">
    <property type="nucleotide sequence ID" value="XM_007770659.1"/>
</dbReference>
<dbReference type="PANTHER" id="PTHR40460:SF1">
    <property type="entry name" value="CSBD-LIKE DOMAIN-CONTAINING PROTEIN"/>
    <property type="match status" value="1"/>
</dbReference>
<evidence type="ECO:0000313" key="2">
    <source>
        <dbReference type="EMBL" id="EIW81536.1"/>
    </source>
</evidence>
<organism evidence="2 3">
    <name type="scientific">Coniophora puteana (strain RWD-64-598)</name>
    <name type="common">Brown rot fungus</name>
    <dbReference type="NCBI Taxonomy" id="741705"/>
    <lineage>
        <taxon>Eukaryota</taxon>
        <taxon>Fungi</taxon>
        <taxon>Dikarya</taxon>
        <taxon>Basidiomycota</taxon>
        <taxon>Agaricomycotina</taxon>
        <taxon>Agaricomycetes</taxon>
        <taxon>Agaricomycetidae</taxon>
        <taxon>Boletales</taxon>
        <taxon>Coniophorineae</taxon>
        <taxon>Coniophoraceae</taxon>
        <taxon>Coniophora</taxon>
    </lineage>
</organism>
<feature type="compositionally biased region" description="Polar residues" evidence="1">
    <location>
        <begin position="1"/>
        <end position="16"/>
    </location>
</feature>
<comment type="caution">
    <text evidence="2">The sequence shown here is derived from an EMBL/GenBank/DDBJ whole genome shotgun (WGS) entry which is preliminary data.</text>
</comment>
<reference evidence="3" key="1">
    <citation type="journal article" date="2012" name="Science">
        <title>The Paleozoic origin of enzymatic lignin decomposition reconstructed from 31 fungal genomes.</title>
        <authorList>
            <person name="Floudas D."/>
            <person name="Binder M."/>
            <person name="Riley R."/>
            <person name="Barry K."/>
            <person name="Blanchette R.A."/>
            <person name="Henrissat B."/>
            <person name="Martinez A.T."/>
            <person name="Otillar R."/>
            <person name="Spatafora J.W."/>
            <person name="Yadav J.S."/>
            <person name="Aerts A."/>
            <person name="Benoit I."/>
            <person name="Boyd A."/>
            <person name="Carlson A."/>
            <person name="Copeland A."/>
            <person name="Coutinho P.M."/>
            <person name="de Vries R.P."/>
            <person name="Ferreira P."/>
            <person name="Findley K."/>
            <person name="Foster B."/>
            <person name="Gaskell J."/>
            <person name="Glotzer D."/>
            <person name="Gorecki P."/>
            <person name="Heitman J."/>
            <person name="Hesse C."/>
            <person name="Hori C."/>
            <person name="Igarashi K."/>
            <person name="Jurgens J.A."/>
            <person name="Kallen N."/>
            <person name="Kersten P."/>
            <person name="Kohler A."/>
            <person name="Kuees U."/>
            <person name="Kumar T.K.A."/>
            <person name="Kuo A."/>
            <person name="LaButti K."/>
            <person name="Larrondo L.F."/>
            <person name="Lindquist E."/>
            <person name="Ling A."/>
            <person name="Lombard V."/>
            <person name="Lucas S."/>
            <person name="Lundell T."/>
            <person name="Martin R."/>
            <person name="McLaughlin D.J."/>
            <person name="Morgenstern I."/>
            <person name="Morin E."/>
            <person name="Murat C."/>
            <person name="Nagy L.G."/>
            <person name="Nolan M."/>
            <person name="Ohm R.A."/>
            <person name="Patyshakuliyeva A."/>
            <person name="Rokas A."/>
            <person name="Ruiz-Duenas F.J."/>
            <person name="Sabat G."/>
            <person name="Salamov A."/>
            <person name="Samejima M."/>
            <person name="Schmutz J."/>
            <person name="Slot J.C."/>
            <person name="St John F."/>
            <person name="Stenlid J."/>
            <person name="Sun H."/>
            <person name="Sun S."/>
            <person name="Syed K."/>
            <person name="Tsang A."/>
            <person name="Wiebenga A."/>
            <person name="Young D."/>
            <person name="Pisabarro A."/>
            <person name="Eastwood D.C."/>
            <person name="Martin F."/>
            <person name="Cullen D."/>
            <person name="Grigoriev I.V."/>
            <person name="Hibbett D.S."/>
        </authorList>
    </citation>
    <scope>NUCLEOTIDE SEQUENCE [LARGE SCALE GENOMIC DNA]</scope>
    <source>
        <strain evidence="3">RWD-64-598 SS2</strain>
    </source>
</reference>
<keyword evidence="3" id="KW-1185">Reference proteome</keyword>